<evidence type="ECO:0000256" key="1">
    <source>
        <dbReference type="SAM" id="MobiDB-lite"/>
    </source>
</evidence>
<dbReference type="PANTHER" id="PTHR31680">
    <property type="entry name" value="LONGIFOLIA PROTEIN"/>
    <property type="match status" value="1"/>
</dbReference>
<name>A0AA88ULD6_9ASTE</name>
<feature type="region of interest" description="Disordered" evidence="1">
    <location>
        <begin position="449"/>
        <end position="642"/>
    </location>
</feature>
<feature type="compositionally biased region" description="Low complexity" evidence="1">
    <location>
        <begin position="275"/>
        <end position="287"/>
    </location>
</feature>
<feature type="compositionally biased region" description="Low complexity" evidence="1">
    <location>
        <begin position="595"/>
        <end position="607"/>
    </location>
</feature>
<evidence type="ECO:0008006" key="6">
    <source>
        <dbReference type="Google" id="ProtNLM"/>
    </source>
</evidence>
<dbReference type="InterPro" id="IPR033334">
    <property type="entry name" value="LNG1/2"/>
</dbReference>
<feature type="compositionally biased region" description="Low complexity" evidence="1">
    <location>
        <begin position="89"/>
        <end position="102"/>
    </location>
</feature>
<feature type="compositionally biased region" description="Basic and acidic residues" evidence="1">
    <location>
        <begin position="528"/>
        <end position="552"/>
    </location>
</feature>
<evidence type="ECO:0000313" key="5">
    <source>
        <dbReference type="Proteomes" id="UP001187471"/>
    </source>
</evidence>
<dbReference type="EMBL" id="JAVXUO010001073">
    <property type="protein sequence ID" value="KAK2986311.1"/>
    <property type="molecule type" value="Genomic_DNA"/>
</dbReference>
<feature type="compositionally biased region" description="Low complexity" evidence="1">
    <location>
        <begin position="559"/>
        <end position="570"/>
    </location>
</feature>
<feature type="compositionally biased region" description="Low complexity" evidence="1">
    <location>
        <begin position="474"/>
        <end position="485"/>
    </location>
</feature>
<sequence>MSAKFQHSLKDEKSDLQKQFGCMNGIFQLFDRHHFLTRRRTSGNNHKRLPSGQSARDGTEQIGATGEIPGQNREEVGNQKHRVPDESSRTSCSSSCSSTFSSVDCKKTAQPEPWSSGQSISPQTPSPIMPKKQPNSSLDLGRQSLDLRDMVKDSMYREVRGLSVKTVTKQGQAMKHVDSPRPLQHSTTVQPRVTGYEGSSRVLAKLREAPRNSVDKDGSVQRRFSYDGRESRDTSKSTIKLKELPRLSLDSREGSIRKSSYESRSSNLLKDIQTGNGNSSQLLNLNQEPGSNKRPSGVVAKLMGLEALPDSTPTDESQVMKVKPCQDEDSDAVSRLSGRGEESNQNQVSRCLRVPHKDPASPRSRNANSVMKPTSSSRFPLEPAPWRQADTGRNSQKPAFKYREAPSNTPIGSPSVYGEIEKRLTKLEFKASGKDLRALKQILEAMQKTREKLNKKEDESQTGKSSPNYRSFDQESMSASEQSQQGNYPVSPTVKGTSSPKRYRSPIVIIKPAKQIDNPRNSYSSMIKAEDLTPRNSHLRDPSSRPQMDKKTNARTLRSSVSSMVPPQMSGEDSPNFRQSSRTVSPRLQQKKQSSRSSDSSRIRMQSGRQPIEASSPSRKQKPKSLSSQQGNDQSSGFSSKSINLSHQVDTTSLQSESNISLDSQIDAEVTSTGCACQPKDPKDKVRNTVSNFIARLSEDGSMAALATVNQEQPSPISVLDVTFYGEDSPSPVKKISTVFKDDETPYFDEADWNPVDSDCLLSSRRSNLSSETECTNFETIKHLVYELRLLNSTHGEITTDHIASLCGNTNTDHGYITQILLASGFLKNLGSSTTFQLEQSGHMIHPNFFHVLETTKGITELNNHWQNEKKGWSKSMEKVRSNEKIRRKLVFDTVNEILVRKLALTGSSESWISEKKLGGRSPSREKLLKELWSEMDHLQANPDCSLDDDGDWTKYSGEIPGLVLDIERLIFKDLISEVVSGGTAGRQDHPGRQGRL</sequence>
<feature type="compositionally biased region" description="Basic and acidic residues" evidence="1">
    <location>
        <begin position="72"/>
        <end position="88"/>
    </location>
</feature>
<feature type="region of interest" description="Disordered" evidence="1">
    <location>
        <begin position="166"/>
        <end position="239"/>
    </location>
</feature>
<feature type="domain" description="DUF4378" evidence="2">
    <location>
        <begin position="813"/>
        <end position="978"/>
    </location>
</feature>
<dbReference type="InterPro" id="IPR025486">
    <property type="entry name" value="DUF4378"/>
</dbReference>
<feature type="domain" description="DUF3741" evidence="3">
    <location>
        <begin position="297"/>
        <end position="312"/>
    </location>
</feature>
<feature type="compositionally biased region" description="Polar residues" evidence="1">
    <location>
        <begin position="571"/>
        <end position="584"/>
    </location>
</feature>
<comment type="caution">
    <text evidence="4">The sequence shown here is derived from an EMBL/GenBank/DDBJ whole genome shotgun (WGS) entry which is preliminary data.</text>
</comment>
<feature type="compositionally biased region" description="Basic and acidic residues" evidence="1">
    <location>
        <begin position="251"/>
        <end position="261"/>
    </location>
</feature>
<protein>
    <recommendedName>
        <fullName evidence="6">DUF4378 domain-containing protein</fullName>
    </recommendedName>
</protein>
<feature type="compositionally biased region" description="Polar residues" evidence="1">
    <location>
        <begin position="113"/>
        <end position="123"/>
    </location>
</feature>
<feature type="compositionally biased region" description="Polar residues" evidence="1">
    <location>
        <begin position="462"/>
        <end position="471"/>
    </location>
</feature>
<evidence type="ECO:0000259" key="2">
    <source>
        <dbReference type="Pfam" id="PF14309"/>
    </source>
</evidence>
<dbReference type="Pfam" id="PF14309">
    <property type="entry name" value="DUF4378"/>
    <property type="match status" value="1"/>
</dbReference>
<dbReference type="InterPro" id="IPR032795">
    <property type="entry name" value="DUF3741-assoc"/>
</dbReference>
<feature type="compositionally biased region" description="Basic residues" evidence="1">
    <location>
        <begin position="38"/>
        <end position="49"/>
    </location>
</feature>
<keyword evidence="5" id="KW-1185">Reference proteome</keyword>
<accession>A0AA88ULD6</accession>
<dbReference type="AlphaFoldDB" id="A0AA88ULD6"/>
<feature type="compositionally biased region" description="Basic and acidic residues" evidence="1">
    <location>
        <begin position="205"/>
        <end position="239"/>
    </location>
</feature>
<feature type="region of interest" description="Disordered" evidence="1">
    <location>
        <begin position="251"/>
        <end position="296"/>
    </location>
</feature>
<feature type="compositionally biased region" description="Basic and acidic residues" evidence="1">
    <location>
        <begin position="449"/>
        <end position="461"/>
    </location>
</feature>
<proteinExistence type="predicted"/>
<feature type="compositionally biased region" description="Polar residues" evidence="1">
    <location>
        <begin position="613"/>
        <end position="642"/>
    </location>
</feature>
<feature type="region of interest" description="Disordered" evidence="1">
    <location>
        <begin position="38"/>
        <end position="143"/>
    </location>
</feature>
<feature type="compositionally biased region" description="Polar residues" evidence="1">
    <location>
        <begin position="486"/>
        <end position="500"/>
    </location>
</feature>
<dbReference type="Proteomes" id="UP001187471">
    <property type="component" value="Unassembled WGS sequence"/>
</dbReference>
<feature type="region of interest" description="Disordered" evidence="1">
    <location>
        <begin position="308"/>
        <end position="417"/>
    </location>
</feature>
<gene>
    <name evidence="4" type="ORF">RJ640_021880</name>
</gene>
<dbReference type="Pfam" id="PF14383">
    <property type="entry name" value="VARLMGL"/>
    <property type="match status" value="1"/>
</dbReference>
<organism evidence="4 5">
    <name type="scientific">Escallonia rubra</name>
    <dbReference type="NCBI Taxonomy" id="112253"/>
    <lineage>
        <taxon>Eukaryota</taxon>
        <taxon>Viridiplantae</taxon>
        <taxon>Streptophyta</taxon>
        <taxon>Embryophyta</taxon>
        <taxon>Tracheophyta</taxon>
        <taxon>Spermatophyta</taxon>
        <taxon>Magnoliopsida</taxon>
        <taxon>eudicotyledons</taxon>
        <taxon>Gunneridae</taxon>
        <taxon>Pentapetalae</taxon>
        <taxon>asterids</taxon>
        <taxon>campanulids</taxon>
        <taxon>Escalloniales</taxon>
        <taxon>Escalloniaceae</taxon>
        <taxon>Escallonia</taxon>
    </lineage>
</organism>
<evidence type="ECO:0000313" key="4">
    <source>
        <dbReference type="EMBL" id="KAK2986311.1"/>
    </source>
</evidence>
<reference evidence="4" key="1">
    <citation type="submission" date="2022-12" db="EMBL/GenBank/DDBJ databases">
        <title>Draft genome assemblies for two species of Escallonia (Escalloniales).</title>
        <authorList>
            <person name="Chanderbali A."/>
            <person name="Dervinis C."/>
            <person name="Anghel I."/>
            <person name="Soltis D."/>
            <person name="Soltis P."/>
            <person name="Zapata F."/>
        </authorList>
    </citation>
    <scope>NUCLEOTIDE SEQUENCE</scope>
    <source>
        <strain evidence="4">UCBG92.1500</strain>
        <tissue evidence="4">Leaf</tissue>
    </source>
</reference>
<evidence type="ECO:0000259" key="3">
    <source>
        <dbReference type="Pfam" id="PF14383"/>
    </source>
</evidence>
<dbReference type="PANTHER" id="PTHR31680:SF15">
    <property type="entry name" value="PROTEIN LONGIFOLIA 2"/>
    <property type="match status" value="1"/>
</dbReference>
<feature type="compositionally biased region" description="Polar residues" evidence="1">
    <location>
        <begin position="363"/>
        <end position="378"/>
    </location>
</feature>
<dbReference type="GO" id="GO:0051513">
    <property type="term" value="P:regulation of monopolar cell growth"/>
    <property type="evidence" value="ECO:0007669"/>
    <property type="project" value="InterPro"/>
</dbReference>